<evidence type="ECO:0000259" key="5">
    <source>
        <dbReference type="Pfam" id="PF09375"/>
    </source>
</evidence>
<feature type="domain" description="Imelysin-like" evidence="5">
    <location>
        <begin position="153"/>
        <end position="375"/>
    </location>
</feature>
<comment type="caution">
    <text evidence="6">The sequence shown here is derived from an EMBL/GenBank/DDBJ whole genome shotgun (WGS) entry which is preliminary data.</text>
</comment>
<comment type="subcellular location">
    <subcellularLocation>
        <location evidence="1">Cell envelope</location>
    </subcellularLocation>
</comment>
<dbReference type="InterPro" id="IPR018976">
    <property type="entry name" value="Imelysin-like"/>
</dbReference>
<dbReference type="Pfam" id="PF09375">
    <property type="entry name" value="Peptidase_M75"/>
    <property type="match status" value="1"/>
</dbReference>
<dbReference type="Proteomes" id="UP000559182">
    <property type="component" value="Unassembled WGS sequence"/>
</dbReference>
<dbReference type="InterPro" id="IPR038352">
    <property type="entry name" value="Imelysin_sf"/>
</dbReference>
<dbReference type="RefSeq" id="WP_183319227.1">
    <property type="nucleotide sequence ID" value="NZ_JACHVQ010000001.1"/>
</dbReference>
<keyword evidence="7" id="KW-1185">Reference proteome</keyword>
<dbReference type="PANTHER" id="PTHR39192">
    <property type="entry name" value="IRON UPTAKE SYSTEM COMPONENT EFEO"/>
    <property type="match status" value="1"/>
</dbReference>
<comment type="similarity">
    <text evidence="2">Belongs to the EfeM/EfeO family.</text>
</comment>
<gene>
    <name evidence="6" type="ORF">FHU39_000869</name>
</gene>
<keyword evidence="3" id="KW-0732">Signal</keyword>
<evidence type="ECO:0000256" key="3">
    <source>
        <dbReference type="ARBA" id="ARBA00022729"/>
    </source>
</evidence>
<sequence>MPSRRKGLLAAAGVALLGLTGCGSGHLDPTDRARPVASPEVQASRSHCGSGWDRATAGTVRLRVRNTDVNAEEVYVADEAGKLYGELDPLGPGTTAVLTASLSAGHYHLVCSVNDGDPVRGPAVTVTGRATGAPGVLPVTSVDLTPRVIAYQRQVRKRLGVLQGEARTLTAALRRGDRTAARAAWRTANRTWNTMGGAYAAFGDLGDAIAGTAFPFPHGVHDPRWTGLLRIEYGLWHGEAPTSLRPLGSRLERDLSSLGTELDTTQFDPLDIVNRTHEITEDTLQQTLTGHDDYGAHVELADALAQLDGTTELLNLLRPLVAPRYPGLSTVTSWIAKSRSDIQSQHGWTVTPQGGAASAGHRLVDADVAQLAELLTPIPTMLEPRVAVTSRTPHSARPSATSGGTHHG</sequence>
<evidence type="ECO:0000313" key="6">
    <source>
        <dbReference type="EMBL" id="MBB2890885.1"/>
    </source>
</evidence>
<dbReference type="GO" id="GO:0030313">
    <property type="term" value="C:cell envelope"/>
    <property type="evidence" value="ECO:0007669"/>
    <property type="project" value="UniProtKB-SubCell"/>
</dbReference>
<feature type="compositionally biased region" description="Polar residues" evidence="4">
    <location>
        <begin position="389"/>
        <end position="408"/>
    </location>
</feature>
<feature type="region of interest" description="Disordered" evidence="4">
    <location>
        <begin position="28"/>
        <end position="52"/>
    </location>
</feature>
<evidence type="ECO:0000313" key="7">
    <source>
        <dbReference type="Proteomes" id="UP000559182"/>
    </source>
</evidence>
<evidence type="ECO:0000256" key="1">
    <source>
        <dbReference type="ARBA" id="ARBA00004196"/>
    </source>
</evidence>
<name>A0A839N6P5_9MICO</name>
<feature type="region of interest" description="Disordered" evidence="4">
    <location>
        <begin position="387"/>
        <end position="408"/>
    </location>
</feature>
<dbReference type="CDD" id="cd14656">
    <property type="entry name" value="Imelysin-like_EfeO"/>
    <property type="match status" value="1"/>
</dbReference>
<dbReference type="PROSITE" id="PS51257">
    <property type="entry name" value="PROKAR_LIPOPROTEIN"/>
    <property type="match status" value="1"/>
</dbReference>
<dbReference type="InterPro" id="IPR050894">
    <property type="entry name" value="EfeM/EfeO_iron_uptake"/>
</dbReference>
<evidence type="ECO:0000256" key="2">
    <source>
        <dbReference type="ARBA" id="ARBA00005989"/>
    </source>
</evidence>
<dbReference type="EMBL" id="JACHVQ010000001">
    <property type="protein sequence ID" value="MBB2890885.1"/>
    <property type="molecule type" value="Genomic_DNA"/>
</dbReference>
<dbReference type="Gene3D" id="1.20.1420.20">
    <property type="entry name" value="M75 peptidase, HXXE motif"/>
    <property type="match status" value="1"/>
</dbReference>
<reference evidence="6 7" key="1">
    <citation type="submission" date="2020-08" db="EMBL/GenBank/DDBJ databases">
        <title>Sequencing the genomes of 1000 actinobacteria strains.</title>
        <authorList>
            <person name="Klenk H.-P."/>
        </authorList>
    </citation>
    <scope>NUCLEOTIDE SEQUENCE [LARGE SCALE GENOMIC DNA]</scope>
    <source>
        <strain evidence="6 7">DSM 105369</strain>
    </source>
</reference>
<evidence type="ECO:0000256" key="4">
    <source>
        <dbReference type="SAM" id="MobiDB-lite"/>
    </source>
</evidence>
<organism evidence="6 7">
    <name type="scientific">Flexivirga oryzae</name>
    <dbReference type="NCBI Taxonomy" id="1794944"/>
    <lineage>
        <taxon>Bacteria</taxon>
        <taxon>Bacillati</taxon>
        <taxon>Actinomycetota</taxon>
        <taxon>Actinomycetes</taxon>
        <taxon>Micrococcales</taxon>
        <taxon>Dermacoccaceae</taxon>
        <taxon>Flexivirga</taxon>
    </lineage>
</organism>
<dbReference type="AlphaFoldDB" id="A0A839N6P5"/>
<dbReference type="PANTHER" id="PTHR39192:SF1">
    <property type="entry name" value="IRON UPTAKE SYSTEM COMPONENT EFEO"/>
    <property type="match status" value="1"/>
</dbReference>
<protein>
    <submittedName>
        <fullName evidence="6">Iron uptake system component EfeO</fullName>
    </submittedName>
</protein>
<proteinExistence type="inferred from homology"/>
<dbReference type="InterPro" id="IPR034981">
    <property type="entry name" value="Imelysin-like_EfeO/Algp7"/>
</dbReference>
<accession>A0A839N6P5</accession>